<gene>
    <name evidence="2" type="ORF">Tco_0877822</name>
</gene>
<comment type="caution">
    <text evidence="2">The sequence shown here is derived from an EMBL/GenBank/DDBJ whole genome shotgun (WGS) entry which is preliminary data.</text>
</comment>
<protein>
    <submittedName>
        <fullName evidence="2">Uncharacterized protein</fullName>
    </submittedName>
</protein>
<feature type="region of interest" description="Disordered" evidence="1">
    <location>
        <begin position="325"/>
        <end position="412"/>
    </location>
</feature>
<reference evidence="2" key="2">
    <citation type="submission" date="2022-01" db="EMBL/GenBank/DDBJ databases">
        <authorList>
            <person name="Yamashiro T."/>
            <person name="Shiraishi A."/>
            <person name="Satake H."/>
            <person name="Nakayama K."/>
        </authorList>
    </citation>
    <scope>NUCLEOTIDE SEQUENCE</scope>
</reference>
<organism evidence="2 3">
    <name type="scientific">Tanacetum coccineum</name>
    <dbReference type="NCBI Taxonomy" id="301880"/>
    <lineage>
        <taxon>Eukaryota</taxon>
        <taxon>Viridiplantae</taxon>
        <taxon>Streptophyta</taxon>
        <taxon>Embryophyta</taxon>
        <taxon>Tracheophyta</taxon>
        <taxon>Spermatophyta</taxon>
        <taxon>Magnoliopsida</taxon>
        <taxon>eudicotyledons</taxon>
        <taxon>Gunneridae</taxon>
        <taxon>Pentapetalae</taxon>
        <taxon>asterids</taxon>
        <taxon>campanulids</taxon>
        <taxon>Asterales</taxon>
        <taxon>Asteraceae</taxon>
        <taxon>Asteroideae</taxon>
        <taxon>Anthemideae</taxon>
        <taxon>Anthemidinae</taxon>
        <taxon>Tanacetum</taxon>
    </lineage>
</organism>
<accession>A0ABQ5BW78</accession>
<keyword evidence="3" id="KW-1185">Reference proteome</keyword>
<evidence type="ECO:0000313" key="2">
    <source>
        <dbReference type="EMBL" id="GJT19116.1"/>
    </source>
</evidence>
<feature type="compositionally biased region" description="Basic and acidic residues" evidence="1">
    <location>
        <begin position="402"/>
        <end position="412"/>
    </location>
</feature>
<feature type="compositionally biased region" description="Basic and acidic residues" evidence="1">
    <location>
        <begin position="330"/>
        <end position="344"/>
    </location>
</feature>
<evidence type="ECO:0000256" key="1">
    <source>
        <dbReference type="SAM" id="MobiDB-lite"/>
    </source>
</evidence>
<dbReference type="Proteomes" id="UP001151760">
    <property type="component" value="Unassembled WGS sequence"/>
</dbReference>
<evidence type="ECO:0000313" key="3">
    <source>
        <dbReference type="Proteomes" id="UP001151760"/>
    </source>
</evidence>
<feature type="compositionally biased region" description="Basic and acidic residues" evidence="1">
    <location>
        <begin position="370"/>
        <end position="386"/>
    </location>
</feature>
<dbReference type="EMBL" id="BQNB010013691">
    <property type="protein sequence ID" value="GJT19116.1"/>
    <property type="molecule type" value="Genomic_DNA"/>
</dbReference>
<sequence length="412" mass="46499">MESSTSNSKERSFNRRKDGSQNKAIIQLPDWVEQLETHFMISISLIRLMLVDAFKPAFCSFFGEEHQTFKLNECIHNRINVKVLENLDTLEAVIHRVVNTYCVLRMKENELNALKENGSQKQWTKARSKNTSSSSWSYTTTKLWMQNKKPVIDEEPLLRKFMLLIKNVSGTPDPEPCKEYQTGSNSGKLHIHVSLADGPNPSTDDDEFLATAYPIVAPNSQNSQLLSRRQLVTSCHQSTKNYNNRTSLPEITPFIALQLRLGIDWSKEMSEFRRTDHSANVVASIKSQVPTVVDKYLGTKLDDALLKILERHTADLIEKYSALPGPESIKNQESKKRSKGDYLESKSGTSPDASASKLHPALPSTGWKITDTRDADVDSSMHRSDPESEQSEQSSDNIPMQDEGHVSDLEDT</sequence>
<reference evidence="2" key="1">
    <citation type="journal article" date="2022" name="Int. J. Mol. Sci.">
        <title>Draft Genome of Tanacetum Coccineum: Genomic Comparison of Closely Related Tanacetum-Family Plants.</title>
        <authorList>
            <person name="Yamashiro T."/>
            <person name="Shiraishi A."/>
            <person name="Nakayama K."/>
            <person name="Satake H."/>
        </authorList>
    </citation>
    <scope>NUCLEOTIDE SEQUENCE</scope>
</reference>
<proteinExistence type="predicted"/>
<name>A0ABQ5BW78_9ASTR</name>